<dbReference type="EMBL" id="JAUSUR010000009">
    <property type="protein sequence ID" value="MDQ0363084.1"/>
    <property type="molecule type" value="Genomic_DNA"/>
</dbReference>
<feature type="binding site" evidence="5">
    <location>
        <position position="44"/>
    </location>
    <ligand>
        <name>substrate</name>
    </ligand>
</feature>
<feature type="binding site" evidence="5">
    <location>
        <position position="91"/>
    </location>
    <ligand>
        <name>Mg(2+)</name>
        <dbReference type="ChEBI" id="CHEBI:18420"/>
        <label>1</label>
    </ligand>
</feature>
<dbReference type="Pfam" id="PF00719">
    <property type="entry name" value="Pyrophosphatase"/>
    <property type="match status" value="1"/>
</dbReference>
<reference evidence="6 7" key="1">
    <citation type="submission" date="2023-07" db="EMBL/GenBank/DDBJ databases">
        <title>Genomic Encyclopedia of Type Strains, Phase IV (KMG-IV): sequencing the most valuable type-strain genomes for metagenomic binning, comparative biology and taxonomic classification.</title>
        <authorList>
            <person name="Goeker M."/>
        </authorList>
    </citation>
    <scope>NUCLEOTIDE SEQUENCE [LARGE SCALE GENOMIC DNA]</scope>
    <source>
        <strain evidence="6 7">DSM 16784</strain>
    </source>
</reference>
<dbReference type="SUPFAM" id="SSF50324">
    <property type="entry name" value="Inorganic pyrophosphatase"/>
    <property type="match status" value="1"/>
</dbReference>
<dbReference type="Proteomes" id="UP001230220">
    <property type="component" value="Unassembled WGS sequence"/>
</dbReference>
<dbReference type="HAMAP" id="MF_00209">
    <property type="entry name" value="Inorganic_PPase"/>
    <property type="match status" value="1"/>
</dbReference>
<keyword evidence="3 5" id="KW-0378">Hydrolase</keyword>
<keyword evidence="4 5" id="KW-0460">Magnesium</keyword>
<gene>
    <name evidence="5" type="primary">ppa</name>
    <name evidence="6" type="ORF">J2S15_003845</name>
</gene>
<feature type="binding site" evidence="5">
    <location>
        <position position="59"/>
    </location>
    <ligand>
        <name>Mg(2+)</name>
        <dbReference type="ChEBI" id="CHEBI:18420"/>
        <label>1</label>
    </ligand>
</feature>
<dbReference type="GO" id="GO:0004427">
    <property type="term" value="F:inorganic diphosphate phosphatase activity"/>
    <property type="evidence" value="ECO:0007669"/>
    <property type="project" value="UniProtKB-EC"/>
</dbReference>
<keyword evidence="2 5" id="KW-0479">Metal-binding</keyword>
<dbReference type="CDD" id="cd00412">
    <property type="entry name" value="pyrophosphatase"/>
    <property type="match status" value="1"/>
</dbReference>
<comment type="subcellular location">
    <subcellularLocation>
        <location evidence="5">Cytoplasm</location>
    </subcellularLocation>
</comment>
<dbReference type="InterPro" id="IPR008162">
    <property type="entry name" value="Pyrophosphatase"/>
</dbReference>
<feature type="binding site" evidence="5">
    <location>
        <position position="128"/>
    </location>
    <ligand>
        <name>substrate</name>
    </ligand>
</feature>
<keyword evidence="7" id="KW-1185">Reference proteome</keyword>
<dbReference type="Gene3D" id="3.90.80.10">
    <property type="entry name" value="Inorganic pyrophosphatase"/>
    <property type="match status" value="1"/>
</dbReference>
<evidence type="ECO:0000256" key="4">
    <source>
        <dbReference type="ARBA" id="ARBA00022842"/>
    </source>
</evidence>
<comment type="cofactor">
    <cofactor evidence="1 5">
        <name>Mg(2+)</name>
        <dbReference type="ChEBI" id="CHEBI:18420"/>
    </cofactor>
</comment>
<comment type="similarity">
    <text evidence="5">Belongs to the PPase family.</text>
</comment>
<feature type="binding site" evidence="5">
    <location>
        <position position="18"/>
    </location>
    <ligand>
        <name>substrate</name>
    </ligand>
</feature>
<evidence type="ECO:0000256" key="2">
    <source>
        <dbReference type="ARBA" id="ARBA00022723"/>
    </source>
</evidence>
<sequence length="163" mass="18620">MERIVEARIEIPMGSQNKYEVNQKTGKIVLDRVLYSASFYPAEYGFIEGTLGDDGDPLDILVFTTYPTFPGCYIKARIIGGMDMIDTGEGDKKILAVNVGDPRYDYIKTLDDLSPHYLKEIDNFFSNYKALQHKETSVEGWLTIDESIKILEESIENYKKENK</sequence>
<comment type="subunit">
    <text evidence="5">Homohexamer.</text>
</comment>
<comment type="caution">
    <text evidence="6">The sequence shown here is derived from an EMBL/GenBank/DDBJ whole genome shotgun (WGS) entry which is preliminary data.</text>
</comment>
<protein>
    <recommendedName>
        <fullName evidence="5">Inorganic pyrophosphatase</fullName>
        <ecNumber evidence="5">3.6.1.1</ecNumber>
    </recommendedName>
    <alternativeName>
        <fullName evidence="5">Pyrophosphate phospho-hydrolase</fullName>
        <shortName evidence="5">PPase</shortName>
    </alternativeName>
</protein>
<evidence type="ECO:0000256" key="5">
    <source>
        <dbReference type="HAMAP-Rule" id="MF_00209"/>
    </source>
</evidence>
<dbReference type="PANTHER" id="PTHR10286">
    <property type="entry name" value="INORGANIC PYROPHOSPHATASE"/>
    <property type="match status" value="1"/>
</dbReference>
<feature type="binding site" evidence="5">
    <location>
        <position position="54"/>
    </location>
    <ligand>
        <name>Mg(2+)</name>
        <dbReference type="ChEBI" id="CHEBI:18420"/>
        <label>1</label>
    </ligand>
</feature>
<comment type="catalytic activity">
    <reaction evidence="5">
        <text>diphosphate + H2O = 2 phosphate + H(+)</text>
        <dbReference type="Rhea" id="RHEA:24576"/>
        <dbReference type="ChEBI" id="CHEBI:15377"/>
        <dbReference type="ChEBI" id="CHEBI:15378"/>
        <dbReference type="ChEBI" id="CHEBI:33019"/>
        <dbReference type="ChEBI" id="CHEBI:43474"/>
        <dbReference type="EC" id="3.6.1.1"/>
    </reaction>
</comment>
<feature type="binding site" evidence="5">
    <location>
        <position position="59"/>
    </location>
    <ligand>
        <name>Mg(2+)</name>
        <dbReference type="ChEBI" id="CHEBI:18420"/>
        <label>2</label>
    </ligand>
</feature>
<keyword evidence="5" id="KW-0963">Cytoplasm</keyword>
<accession>A0ABU0E859</accession>
<feature type="binding site" evidence="5">
    <location>
        <position position="32"/>
    </location>
    <ligand>
        <name>substrate</name>
    </ligand>
</feature>
<comment type="function">
    <text evidence="5">Catalyzes the hydrolysis of inorganic pyrophosphate (PPi) forming two phosphate ions.</text>
</comment>
<name>A0ABU0E859_9FIRM</name>
<dbReference type="EC" id="3.6.1.1" evidence="5"/>
<dbReference type="InterPro" id="IPR036649">
    <property type="entry name" value="Pyrophosphatase_sf"/>
</dbReference>
<organism evidence="6 7">
    <name type="scientific">Breznakia pachnodae</name>
    <dbReference type="NCBI Taxonomy" id="265178"/>
    <lineage>
        <taxon>Bacteria</taxon>
        <taxon>Bacillati</taxon>
        <taxon>Bacillota</taxon>
        <taxon>Erysipelotrichia</taxon>
        <taxon>Erysipelotrichales</taxon>
        <taxon>Erysipelotrichaceae</taxon>
        <taxon>Breznakia</taxon>
    </lineage>
</organism>
<evidence type="ECO:0000313" key="6">
    <source>
        <dbReference type="EMBL" id="MDQ0363084.1"/>
    </source>
</evidence>
<evidence type="ECO:0000256" key="3">
    <source>
        <dbReference type="ARBA" id="ARBA00022801"/>
    </source>
</evidence>
<evidence type="ECO:0000256" key="1">
    <source>
        <dbReference type="ARBA" id="ARBA00001946"/>
    </source>
</evidence>
<dbReference type="RefSeq" id="WP_307411625.1">
    <property type="nucleotide sequence ID" value="NZ_JAUSUR010000009.1"/>
</dbReference>
<dbReference type="PROSITE" id="PS00387">
    <property type="entry name" value="PPASE"/>
    <property type="match status" value="1"/>
</dbReference>
<proteinExistence type="inferred from homology"/>
<evidence type="ECO:0000313" key="7">
    <source>
        <dbReference type="Proteomes" id="UP001230220"/>
    </source>
</evidence>